<gene>
    <name evidence="11" type="ORF">LOD99_16155</name>
</gene>
<dbReference type="GO" id="GO:0042761">
    <property type="term" value="P:very long-chain fatty acid biosynthetic process"/>
    <property type="evidence" value="ECO:0007669"/>
    <property type="project" value="TreeGrafter"/>
</dbReference>
<sequence>MERQGHNSSTQLLQLGTEIFSIQDGQNYIAANWTGIAGLLIFYVMVIMIIPKYFRGKRGLNLRNFSIFYNALMCLFSLYGASALNYQAKHILSNHNFYRTVCSCDYFFNYPSVLATFLFSWSKPVELIDTFILVFRAKTPIFLHWYHHVSVVIVSMNNYVNPQPTGLWCGVMNYSIHFLMYGYYAIMLTPGKKLVSSFSIAITTLQILQMLLAFIMHCYILYQIMTGGSCDATIGSIVMTGGVYLTYAFLFGKYFVDRYKTKSKKE</sequence>
<evidence type="ECO:0000256" key="7">
    <source>
        <dbReference type="ARBA" id="ARBA00023098"/>
    </source>
</evidence>
<dbReference type="EC" id="2.3.1.199" evidence="10"/>
<dbReference type="GO" id="GO:0019367">
    <property type="term" value="P:fatty acid elongation, saturated fatty acid"/>
    <property type="evidence" value="ECO:0007669"/>
    <property type="project" value="TreeGrafter"/>
</dbReference>
<keyword evidence="4 10" id="KW-0812">Transmembrane</keyword>
<evidence type="ECO:0000313" key="12">
    <source>
        <dbReference type="Proteomes" id="UP001165289"/>
    </source>
</evidence>
<evidence type="ECO:0000256" key="8">
    <source>
        <dbReference type="ARBA" id="ARBA00023136"/>
    </source>
</evidence>
<dbReference type="GO" id="GO:0034625">
    <property type="term" value="P:fatty acid elongation, monounsaturated fatty acid"/>
    <property type="evidence" value="ECO:0007669"/>
    <property type="project" value="TreeGrafter"/>
</dbReference>
<evidence type="ECO:0000256" key="1">
    <source>
        <dbReference type="ARBA" id="ARBA00004141"/>
    </source>
</evidence>
<organism evidence="11 12">
    <name type="scientific">Oopsacas minuta</name>
    <dbReference type="NCBI Taxonomy" id="111878"/>
    <lineage>
        <taxon>Eukaryota</taxon>
        <taxon>Metazoa</taxon>
        <taxon>Porifera</taxon>
        <taxon>Hexactinellida</taxon>
        <taxon>Hexasterophora</taxon>
        <taxon>Lyssacinosida</taxon>
        <taxon>Leucopsacidae</taxon>
        <taxon>Oopsacas</taxon>
    </lineage>
</organism>
<comment type="catalytic activity">
    <reaction evidence="10">
        <text>a very-long-chain acyl-CoA + malonyl-CoA + H(+) = a very-long-chain 3-oxoacyl-CoA + CO2 + CoA</text>
        <dbReference type="Rhea" id="RHEA:32727"/>
        <dbReference type="ChEBI" id="CHEBI:15378"/>
        <dbReference type="ChEBI" id="CHEBI:16526"/>
        <dbReference type="ChEBI" id="CHEBI:57287"/>
        <dbReference type="ChEBI" id="CHEBI:57384"/>
        <dbReference type="ChEBI" id="CHEBI:90725"/>
        <dbReference type="ChEBI" id="CHEBI:90736"/>
        <dbReference type="EC" id="2.3.1.199"/>
    </reaction>
</comment>
<evidence type="ECO:0000256" key="2">
    <source>
        <dbReference type="ARBA" id="ARBA00022516"/>
    </source>
</evidence>
<dbReference type="PANTHER" id="PTHR11157:SF17">
    <property type="entry name" value="ELONGATION OF VERY LONG CHAIN FATTY ACIDS PROTEIN 6"/>
    <property type="match status" value="1"/>
</dbReference>
<evidence type="ECO:0000256" key="5">
    <source>
        <dbReference type="ARBA" id="ARBA00022832"/>
    </source>
</evidence>
<protein>
    <recommendedName>
        <fullName evidence="10">Elongation of very long chain fatty acids protein</fullName>
        <ecNumber evidence="10">2.3.1.199</ecNumber>
    </recommendedName>
    <alternativeName>
        <fullName evidence="10">Very-long-chain 3-oxoacyl-CoA synthase</fullName>
    </alternativeName>
</protein>
<feature type="transmembrane region" description="Helical" evidence="10">
    <location>
        <begin position="165"/>
        <end position="186"/>
    </location>
</feature>
<reference evidence="11 12" key="1">
    <citation type="journal article" date="2023" name="BMC Biol.">
        <title>The compact genome of the sponge Oopsacas minuta (Hexactinellida) is lacking key metazoan core genes.</title>
        <authorList>
            <person name="Santini S."/>
            <person name="Schenkelaars Q."/>
            <person name="Jourda C."/>
            <person name="Duchesne M."/>
            <person name="Belahbib H."/>
            <person name="Rocher C."/>
            <person name="Selva M."/>
            <person name="Riesgo A."/>
            <person name="Vervoort M."/>
            <person name="Leys S.P."/>
            <person name="Kodjabachian L."/>
            <person name="Le Bivic A."/>
            <person name="Borchiellini C."/>
            <person name="Claverie J.M."/>
            <person name="Renard E."/>
        </authorList>
    </citation>
    <scope>NUCLEOTIDE SEQUENCE [LARGE SCALE GENOMIC DNA]</scope>
    <source>
        <strain evidence="11">SPO-2</strain>
    </source>
</reference>
<evidence type="ECO:0000256" key="9">
    <source>
        <dbReference type="ARBA" id="ARBA00023160"/>
    </source>
</evidence>
<keyword evidence="8 10" id="KW-0472">Membrane</keyword>
<dbReference type="Proteomes" id="UP001165289">
    <property type="component" value="Unassembled WGS sequence"/>
</dbReference>
<evidence type="ECO:0000313" key="11">
    <source>
        <dbReference type="EMBL" id="KAI6656852.1"/>
    </source>
</evidence>
<evidence type="ECO:0000256" key="3">
    <source>
        <dbReference type="ARBA" id="ARBA00022679"/>
    </source>
</evidence>
<proteinExistence type="inferred from homology"/>
<keyword evidence="7 10" id="KW-0443">Lipid metabolism</keyword>
<evidence type="ECO:0000256" key="4">
    <source>
        <dbReference type="ARBA" id="ARBA00022692"/>
    </source>
</evidence>
<accession>A0AAV7K6D1</accession>
<dbReference type="PANTHER" id="PTHR11157">
    <property type="entry name" value="FATTY ACID ACYL TRANSFERASE-RELATED"/>
    <property type="match status" value="1"/>
</dbReference>
<keyword evidence="5 10" id="KW-0276">Fatty acid metabolism</keyword>
<keyword evidence="9 10" id="KW-0275">Fatty acid biosynthesis</keyword>
<dbReference type="AlphaFoldDB" id="A0AAV7K6D1"/>
<feature type="transmembrane region" description="Helical" evidence="10">
    <location>
        <begin position="198"/>
        <end position="222"/>
    </location>
</feature>
<dbReference type="GO" id="GO:0034626">
    <property type="term" value="P:fatty acid elongation, polyunsaturated fatty acid"/>
    <property type="evidence" value="ECO:0007669"/>
    <property type="project" value="TreeGrafter"/>
</dbReference>
<keyword evidence="2 10" id="KW-0444">Lipid biosynthesis</keyword>
<keyword evidence="12" id="KW-1185">Reference proteome</keyword>
<keyword evidence="3 10" id="KW-0808">Transferase</keyword>
<dbReference type="Pfam" id="PF01151">
    <property type="entry name" value="ELO"/>
    <property type="match status" value="1"/>
</dbReference>
<dbReference type="EMBL" id="JAKMXF010000133">
    <property type="protein sequence ID" value="KAI6656852.1"/>
    <property type="molecule type" value="Genomic_DNA"/>
</dbReference>
<feature type="transmembrane region" description="Helical" evidence="10">
    <location>
        <begin position="234"/>
        <end position="256"/>
    </location>
</feature>
<dbReference type="GO" id="GO:0005789">
    <property type="term" value="C:endoplasmic reticulum membrane"/>
    <property type="evidence" value="ECO:0007669"/>
    <property type="project" value="TreeGrafter"/>
</dbReference>
<keyword evidence="6 10" id="KW-1133">Transmembrane helix</keyword>
<dbReference type="InterPro" id="IPR002076">
    <property type="entry name" value="ELO_fam"/>
</dbReference>
<comment type="similarity">
    <text evidence="10">Belongs to the ELO family.</text>
</comment>
<dbReference type="GO" id="GO:0009922">
    <property type="term" value="F:fatty acid elongase activity"/>
    <property type="evidence" value="ECO:0007669"/>
    <property type="project" value="UniProtKB-EC"/>
</dbReference>
<dbReference type="GO" id="GO:0030148">
    <property type="term" value="P:sphingolipid biosynthetic process"/>
    <property type="evidence" value="ECO:0007669"/>
    <property type="project" value="TreeGrafter"/>
</dbReference>
<name>A0AAV7K6D1_9METZ</name>
<comment type="subcellular location">
    <subcellularLocation>
        <location evidence="1">Membrane</location>
        <topology evidence="1">Multi-pass membrane protein</topology>
    </subcellularLocation>
</comment>
<comment type="caution">
    <text evidence="11">The sequence shown here is derived from an EMBL/GenBank/DDBJ whole genome shotgun (WGS) entry which is preliminary data.</text>
</comment>
<feature type="transmembrane region" description="Helical" evidence="10">
    <location>
        <begin position="33"/>
        <end position="54"/>
    </location>
</feature>
<feature type="transmembrane region" description="Helical" evidence="10">
    <location>
        <begin position="66"/>
        <end position="86"/>
    </location>
</feature>
<evidence type="ECO:0000256" key="6">
    <source>
        <dbReference type="ARBA" id="ARBA00022989"/>
    </source>
</evidence>
<evidence type="ECO:0000256" key="10">
    <source>
        <dbReference type="RuleBase" id="RU361115"/>
    </source>
</evidence>